<proteinExistence type="predicted"/>
<evidence type="ECO:0000313" key="4">
    <source>
        <dbReference type="Proteomes" id="UP001328107"/>
    </source>
</evidence>
<reference evidence="4" key="1">
    <citation type="submission" date="2022-10" db="EMBL/GenBank/DDBJ databases">
        <title>Genome assembly of Pristionchus species.</title>
        <authorList>
            <person name="Yoshida K."/>
            <person name="Sommer R.J."/>
        </authorList>
    </citation>
    <scope>NUCLEOTIDE SEQUENCE [LARGE SCALE GENOMIC DNA]</scope>
    <source>
        <strain evidence="4">RS5460</strain>
    </source>
</reference>
<sequence length="83" mass="9488">ATVTLPPLEIYVIHSERDRIGNFHFVLIFVALATHAVNTFMRWRDSIDGRYDLKQIFLCGDNNMRVQYALGALSGPLLALFTY</sequence>
<feature type="transmembrane region" description="Helical" evidence="1">
    <location>
        <begin position="20"/>
        <end position="41"/>
    </location>
</feature>
<keyword evidence="1" id="KW-0472">Membrane</keyword>
<dbReference type="InterPro" id="IPR055514">
    <property type="entry name" value="DUF7087"/>
</dbReference>
<dbReference type="PANTHER" id="PTHR36940">
    <property type="entry name" value="PROTEIN CBG20338"/>
    <property type="match status" value="1"/>
</dbReference>
<name>A0AAN5D416_9BILA</name>
<keyword evidence="4" id="KW-1185">Reference proteome</keyword>
<keyword evidence="1" id="KW-1133">Transmembrane helix</keyword>
<dbReference type="AlphaFoldDB" id="A0AAN5D416"/>
<evidence type="ECO:0000313" key="3">
    <source>
        <dbReference type="EMBL" id="GMR56014.1"/>
    </source>
</evidence>
<dbReference type="PANTHER" id="PTHR36940:SF1">
    <property type="entry name" value="DUF3278 DOMAIN-CONTAINING PROTEIN"/>
    <property type="match status" value="1"/>
</dbReference>
<comment type="caution">
    <text evidence="3">The sequence shown here is derived from an EMBL/GenBank/DDBJ whole genome shotgun (WGS) entry which is preliminary data.</text>
</comment>
<protein>
    <recommendedName>
        <fullName evidence="2">DUF7087 domain-containing protein</fullName>
    </recommendedName>
</protein>
<dbReference type="Proteomes" id="UP001328107">
    <property type="component" value="Unassembled WGS sequence"/>
</dbReference>
<accession>A0AAN5D416</accession>
<feature type="non-terminal residue" evidence="3">
    <location>
        <position position="1"/>
    </location>
</feature>
<organism evidence="3 4">
    <name type="scientific">Pristionchus mayeri</name>
    <dbReference type="NCBI Taxonomy" id="1317129"/>
    <lineage>
        <taxon>Eukaryota</taxon>
        <taxon>Metazoa</taxon>
        <taxon>Ecdysozoa</taxon>
        <taxon>Nematoda</taxon>
        <taxon>Chromadorea</taxon>
        <taxon>Rhabditida</taxon>
        <taxon>Rhabditina</taxon>
        <taxon>Diplogasteromorpha</taxon>
        <taxon>Diplogasteroidea</taxon>
        <taxon>Neodiplogasteridae</taxon>
        <taxon>Pristionchus</taxon>
    </lineage>
</organism>
<feature type="domain" description="DUF7087" evidence="2">
    <location>
        <begin position="8"/>
        <end position="83"/>
    </location>
</feature>
<evidence type="ECO:0000259" key="2">
    <source>
        <dbReference type="Pfam" id="PF23346"/>
    </source>
</evidence>
<dbReference type="EMBL" id="BTRK01000005">
    <property type="protein sequence ID" value="GMR56014.1"/>
    <property type="molecule type" value="Genomic_DNA"/>
</dbReference>
<keyword evidence="1" id="KW-0812">Transmembrane</keyword>
<gene>
    <name evidence="3" type="ORF">PMAYCL1PPCAC_26209</name>
</gene>
<evidence type="ECO:0000256" key="1">
    <source>
        <dbReference type="SAM" id="Phobius"/>
    </source>
</evidence>
<dbReference type="Pfam" id="PF23346">
    <property type="entry name" value="DUF7087"/>
    <property type="match status" value="1"/>
</dbReference>